<organism evidence="1 2">
    <name type="scientific">Triplophysa rosa</name>
    <name type="common">Cave loach</name>
    <dbReference type="NCBI Taxonomy" id="992332"/>
    <lineage>
        <taxon>Eukaryota</taxon>
        <taxon>Metazoa</taxon>
        <taxon>Chordata</taxon>
        <taxon>Craniata</taxon>
        <taxon>Vertebrata</taxon>
        <taxon>Euteleostomi</taxon>
        <taxon>Actinopterygii</taxon>
        <taxon>Neopterygii</taxon>
        <taxon>Teleostei</taxon>
        <taxon>Ostariophysi</taxon>
        <taxon>Cypriniformes</taxon>
        <taxon>Nemacheilidae</taxon>
        <taxon>Triplophysa</taxon>
    </lineage>
</organism>
<reference evidence="1" key="1">
    <citation type="submission" date="2021-02" db="EMBL/GenBank/DDBJ databases">
        <title>Comparative genomics reveals that relaxation of natural selection precedes convergent phenotypic evolution of cavefish.</title>
        <authorList>
            <person name="Peng Z."/>
        </authorList>
    </citation>
    <scope>NUCLEOTIDE SEQUENCE</scope>
    <source>
        <tissue evidence="1">Muscle</tissue>
    </source>
</reference>
<name>A0A9W7WLP8_TRIRA</name>
<gene>
    <name evidence="1" type="ORF">IRJ41_003713</name>
</gene>
<evidence type="ECO:0000313" key="2">
    <source>
        <dbReference type="Proteomes" id="UP001059041"/>
    </source>
</evidence>
<proteinExistence type="predicted"/>
<keyword evidence="2" id="KW-1185">Reference proteome</keyword>
<dbReference type="Proteomes" id="UP001059041">
    <property type="component" value="Linkage Group LG10"/>
</dbReference>
<comment type="caution">
    <text evidence="1">The sequence shown here is derived from an EMBL/GenBank/DDBJ whole genome shotgun (WGS) entry which is preliminary data.</text>
</comment>
<dbReference type="AlphaFoldDB" id="A0A9W7WLP8"/>
<sequence>MRYAIFALRAAHALDLSLGVHLKDLRESRIQWSKRGDRLPVYVQPNATKVERRTALLRTSNQVRARWDTGAVSPGASESHNNLLNLKQHDIGFLGGHGVQRFGGVRQIPQEESG</sequence>
<dbReference type="EMBL" id="JAFHDT010000010">
    <property type="protein sequence ID" value="KAI7804256.1"/>
    <property type="molecule type" value="Genomic_DNA"/>
</dbReference>
<accession>A0A9W7WLP8</accession>
<protein>
    <submittedName>
        <fullName evidence="1">Uncharacterized protein</fullName>
    </submittedName>
</protein>
<evidence type="ECO:0000313" key="1">
    <source>
        <dbReference type="EMBL" id="KAI7804256.1"/>
    </source>
</evidence>